<dbReference type="EMBL" id="JAINUF010000004">
    <property type="protein sequence ID" value="KAJ8366035.1"/>
    <property type="molecule type" value="Genomic_DNA"/>
</dbReference>
<evidence type="ECO:0000313" key="2">
    <source>
        <dbReference type="Proteomes" id="UP001152622"/>
    </source>
</evidence>
<accession>A0A9Q1J549</accession>
<dbReference type="Proteomes" id="UP001152622">
    <property type="component" value="Chromosome 4"/>
</dbReference>
<reference evidence="1" key="1">
    <citation type="journal article" date="2023" name="Science">
        <title>Genome structures resolve the early diversification of teleost fishes.</title>
        <authorList>
            <person name="Parey E."/>
            <person name="Louis A."/>
            <person name="Montfort J."/>
            <person name="Bouchez O."/>
            <person name="Roques C."/>
            <person name="Iampietro C."/>
            <person name="Lluch J."/>
            <person name="Castinel A."/>
            <person name="Donnadieu C."/>
            <person name="Desvignes T."/>
            <person name="Floi Bucao C."/>
            <person name="Jouanno E."/>
            <person name="Wen M."/>
            <person name="Mejri S."/>
            <person name="Dirks R."/>
            <person name="Jansen H."/>
            <person name="Henkel C."/>
            <person name="Chen W.J."/>
            <person name="Zahm M."/>
            <person name="Cabau C."/>
            <person name="Klopp C."/>
            <person name="Thompson A.W."/>
            <person name="Robinson-Rechavi M."/>
            <person name="Braasch I."/>
            <person name="Lecointre G."/>
            <person name="Bobe J."/>
            <person name="Postlethwait J.H."/>
            <person name="Berthelot C."/>
            <person name="Roest Crollius H."/>
            <person name="Guiguen Y."/>
        </authorList>
    </citation>
    <scope>NUCLEOTIDE SEQUENCE</scope>
    <source>
        <strain evidence="1">WJC10195</strain>
    </source>
</reference>
<gene>
    <name evidence="1" type="ORF">SKAU_G00148660</name>
</gene>
<comment type="caution">
    <text evidence="1">The sequence shown here is derived from an EMBL/GenBank/DDBJ whole genome shotgun (WGS) entry which is preliminary data.</text>
</comment>
<protein>
    <submittedName>
        <fullName evidence="1">Uncharacterized protein</fullName>
    </submittedName>
</protein>
<sequence length="72" mass="8086">MTCGRAGEDSIQSSGKCNCREAALLVLWNDSRPGSRLRFLRRPCSQPSSAQVDRPHVAAIREWKWGSKGERE</sequence>
<dbReference type="AlphaFoldDB" id="A0A9Q1J549"/>
<evidence type="ECO:0000313" key="1">
    <source>
        <dbReference type="EMBL" id="KAJ8366035.1"/>
    </source>
</evidence>
<keyword evidence="2" id="KW-1185">Reference proteome</keyword>
<proteinExistence type="predicted"/>
<organism evidence="1 2">
    <name type="scientific">Synaphobranchus kaupii</name>
    <name type="common">Kaup's arrowtooth eel</name>
    <dbReference type="NCBI Taxonomy" id="118154"/>
    <lineage>
        <taxon>Eukaryota</taxon>
        <taxon>Metazoa</taxon>
        <taxon>Chordata</taxon>
        <taxon>Craniata</taxon>
        <taxon>Vertebrata</taxon>
        <taxon>Euteleostomi</taxon>
        <taxon>Actinopterygii</taxon>
        <taxon>Neopterygii</taxon>
        <taxon>Teleostei</taxon>
        <taxon>Anguilliformes</taxon>
        <taxon>Synaphobranchidae</taxon>
        <taxon>Synaphobranchus</taxon>
    </lineage>
</organism>
<name>A0A9Q1J549_SYNKA</name>